<organism evidence="1">
    <name type="scientific">Anguilla anguilla</name>
    <name type="common">European freshwater eel</name>
    <name type="synonym">Muraena anguilla</name>
    <dbReference type="NCBI Taxonomy" id="7936"/>
    <lineage>
        <taxon>Eukaryota</taxon>
        <taxon>Metazoa</taxon>
        <taxon>Chordata</taxon>
        <taxon>Craniata</taxon>
        <taxon>Vertebrata</taxon>
        <taxon>Euteleostomi</taxon>
        <taxon>Actinopterygii</taxon>
        <taxon>Neopterygii</taxon>
        <taxon>Teleostei</taxon>
        <taxon>Anguilliformes</taxon>
        <taxon>Anguillidae</taxon>
        <taxon>Anguilla</taxon>
    </lineage>
</organism>
<dbReference type="EMBL" id="GBXM01067770">
    <property type="protein sequence ID" value="JAH40807.1"/>
    <property type="molecule type" value="Transcribed_RNA"/>
</dbReference>
<proteinExistence type="predicted"/>
<accession>A0A0E9SHU0</accession>
<reference evidence="1" key="1">
    <citation type="submission" date="2014-11" db="EMBL/GenBank/DDBJ databases">
        <authorList>
            <person name="Amaro Gonzalez C."/>
        </authorList>
    </citation>
    <scope>NUCLEOTIDE SEQUENCE</scope>
</reference>
<name>A0A0E9SHU0_ANGAN</name>
<reference evidence="1" key="2">
    <citation type="journal article" date="2015" name="Fish Shellfish Immunol.">
        <title>Early steps in the European eel (Anguilla anguilla)-Vibrio vulnificus interaction in the gills: Role of the RtxA13 toxin.</title>
        <authorList>
            <person name="Callol A."/>
            <person name="Pajuelo D."/>
            <person name="Ebbesson L."/>
            <person name="Teles M."/>
            <person name="MacKenzie S."/>
            <person name="Amaro C."/>
        </authorList>
    </citation>
    <scope>NUCLEOTIDE SEQUENCE</scope>
</reference>
<protein>
    <submittedName>
        <fullName evidence="1">Uncharacterized protein</fullName>
    </submittedName>
</protein>
<sequence>MRLESRTFCNVSIVDIFLSAVSHQSFSPGYLMDIWVDLCTYSQCIFYS</sequence>
<dbReference type="AlphaFoldDB" id="A0A0E9SHU0"/>
<evidence type="ECO:0000313" key="1">
    <source>
        <dbReference type="EMBL" id="JAH40807.1"/>
    </source>
</evidence>